<reference evidence="6" key="1">
    <citation type="submission" date="2006-12" db="EMBL/GenBank/DDBJ databases">
        <title>Complete sequence of Halorhodospira halophila SL1.</title>
        <authorList>
            <consortium name="US DOE Joint Genome Institute"/>
            <person name="Copeland A."/>
            <person name="Lucas S."/>
            <person name="Lapidus A."/>
            <person name="Barry K."/>
            <person name="Detter J.C."/>
            <person name="Glavina del Rio T."/>
            <person name="Hammon N."/>
            <person name="Israni S."/>
            <person name="Dalin E."/>
            <person name="Tice H."/>
            <person name="Pitluck S."/>
            <person name="Saunders E."/>
            <person name="Brettin T."/>
            <person name="Bruce D."/>
            <person name="Han C."/>
            <person name="Tapia R."/>
            <person name="Schmutz J."/>
            <person name="Larimer F."/>
            <person name="Land M."/>
            <person name="Hauser L."/>
            <person name="Kyrpides N."/>
            <person name="Mikhailova N."/>
            <person name="Hoff W."/>
            <person name="Richardson P."/>
        </authorList>
    </citation>
    <scope>NUCLEOTIDE SEQUENCE [LARGE SCALE GENOMIC DNA]</scope>
    <source>
        <strain evidence="6">DSM 244 / SL1</strain>
    </source>
</reference>
<dbReference type="KEGG" id="hha:Hhal_0448"/>
<evidence type="ECO:0000256" key="2">
    <source>
        <dbReference type="ARBA" id="ARBA00022448"/>
    </source>
</evidence>
<dbReference type="STRING" id="349124.Hhal_0448"/>
<dbReference type="InterPro" id="IPR018389">
    <property type="entry name" value="DctP_fam"/>
</dbReference>
<protein>
    <submittedName>
        <fullName evidence="5">TRAP dicarboxylate transporter-DctP subunit</fullName>
    </submittedName>
</protein>
<dbReference type="Pfam" id="PF03480">
    <property type="entry name" value="DctP"/>
    <property type="match status" value="1"/>
</dbReference>
<evidence type="ECO:0000313" key="6">
    <source>
        <dbReference type="Proteomes" id="UP000000647"/>
    </source>
</evidence>
<dbReference type="RefSeq" id="WP_011813259.1">
    <property type="nucleotide sequence ID" value="NC_008789.1"/>
</dbReference>
<dbReference type="CDD" id="cd13668">
    <property type="entry name" value="PBP2_TRAP_UehA_TeaA"/>
    <property type="match status" value="1"/>
</dbReference>
<keyword evidence="2" id="KW-0813">Transport</keyword>
<dbReference type="HOGENOM" id="CLU_036176_1_0_6"/>
<dbReference type="OrthoDB" id="5670809at2"/>
<dbReference type="PANTHER" id="PTHR33376">
    <property type="match status" value="1"/>
</dbReference>
<keyword evidence="6" id="KW-1185">Reference proteome</keyword>
<sequence>MHRYAIATVLLGSVAFAGAAHADQWRIALEEVEGSIQYQYAERFAEEVEARTDGEVQVDLFPYGTIGEMGDIYEQLQGNVVQFAFGSGALGATVPESQLFSVNFVLSDDEYVNTRALNDPHFLHSEPVQQAFGERGMELVSVLPEGWQVWSANEPIRTPEDFDGVQIRTMDNRLLRETYRQYGADPTPMAYGEVYGGLEQGVIDGNVQPYFAHQEMGFYEVQDYFIEARQAQFIAGFMASSMFFDALPDEKQEMIREITADMVDWAHDMQQEVNEQRLADMKANSDIEVIALDEDERDAFRERALPTRDTYIDEVGVRGEQALDRLLEAVDQAEDEHGAS</sequence>
<gene>
    <name evidence="5" type="ordered locus">Hhal_0448</name>
</gene>
<evidence type="ECO:0000256" key="3">
    <source>
        <dbReference type="ARBA" id="ARBA00022729"/>
    </source>
</evidence>
<name>A1WU74_HALHL</name>
<evidence type="ECO:0000256" key="1">
    <source>
        <dbReference type="ARBA" id="ARBA00009023"/>
    </source>
</evidence>
<keyword evidence="3 4" id="KW-0732">Signal</keyword>
<accession>A1WU74</accession>
<dbReference type="Gene3D" id="3.40.190.170">
    <property type="entry name" value="Bacterial extracellular solute-binding protein, family 7"/>
    <property type="match status" value="1"/>
</dbReference>
<comment type="similarity">
    <text evidence="1">Belongs to the bacterial solute-binding protein 7 family.</text>
</comment>
<evidence type="ECO:0000256" key="4">
    <source>
        <dbReference type="SAM" id="SignalP"/>
    </source>
</evidence>
<feature type="signal peptide" evidence="4">
    <location>
        <begin position="1"/>
        <end position="22"/>
    </location>
</feature>
<dbReference type="GO" id="GO:0055085">
    <property type="term" value="P:transmembrane transport"/>
    <property type="evidence" value="ECO:0007669"/>
    <property type="project" value="InterPro"/>
</dbReference>
<dbReference type="InterPro" id="IPR038404">
    <property type="entry name" value="TRAP_DctP_sf"/>
</dbReference>
<dbReference type="Proteomes" id="UP000000647">
    <property type="component" value="Chromosome"/>
</dbReference>
<organism evidence="5 6">
    <name type="scientific">Halorhodospira halophila (strain DSM 244 / SL1)</name>
    <name type="common">Ectothiorhodospira halophila (strain DSM 244 / SL1)</name>
    <dbReference type="NCBI Taxonomy" id="349124"/>
    <lineage>
        <taxon>Bacteria</taxon>
        <taxon>Pseudomonadati</taxon>
        <taxon>Pseudomonadota</taxon>
        <taxon>Gammaproteobacteria</taxon>
        <taxon>Chromatiales</taxon>
        <taxon>Ectothiorhodospiraceae</taxon>
        <taxon>Halorhodospira</taxon>
    </lineage>
</organism>
<dbReference type="PANTHER" id="PTHR33376:SF7">
    <property type="entry name" value="C4-DICARBOXYLATE-BINDING PROTEIN DCTB"/>
    <property type="match status" value="1"/>
</dbReference>
<feature type="chain" id="PRO_5002640151" evidence="4">
    <location>
        <begin position="23"/>
        <end position="340"/>
    </location>
</feature>
<evidence type="ECO:0000313" key="5">
    <source>
        <dbReference type="EMBL" id="ABM61236.1"/>
    </source>
</evidence>
<proteinExistence type="inferred from homology"/>
<dbReference type="EMBL" id="CP000544">
    <property type="protein sequence ID" value="ABM61236.1"/>
    <property type="molecule type" value="Genomic_DNA"/>
</dbReference>
<dbReference type="NCBIfam" id="NF037995">
    <property type="entry name" value="TRAP_S1"/>
    <property type="match status" value="1"/>
</dbReference>
<dbReference type="eggNOG" id="COG1638">
    <property type="taxonomic scope" value="Bacteria"/>
</dbReference>
<dbReference type="AlphaFoldDB" id="A1WU74"/>
<reference evidence="5 6" key="2">
    <citation type="journal article" date="2013" name="Stand. Genomic Sci.">
        <title>Complete genome sequence of Halorhodospira halophila SL1.</title>
        <authorList>
            <person name="Challacombe J.F."/>
            <person name="Majid S."/>
            <person name="Deole R."/>
            <person name="Brettin T.S."/>
            <person name="Bruce D."/>
            <person name="Delano S.F."/>
            <person name="Detter J.C."/>
            <person name="Gleasner C.D."/>
            <person name="Han C.S."/>
            <person name="Misra M."/>
            <person name="Reitenga K.G."/>
            <person name="Mikhailova N."/>
            <person name="Woyke T."/>
            <person name="Pitluck S."/>
            <person name="Nolan M."/>
            <person name="Land M.L."/>
            <person name="Saunders E."/>
            <person name="Tapia R."/>
            <person name="Lapidus A."/>
            <person name="Ivanova N."/>
            <person name="Hoff W.D."/>
        </authorList>
    </citation>
    <scope>NUCLEOTIDE SEQUENCE [LARGE SCALE GENOMIC DNA]</scope>
    <source>
        <strain evidence="6">DSM 244 / SL1</strain>
    </source>
</reference>